<protein>
    <submittedName>
        <fullName evidence="1">Uncharacterized protein</fullName>
    </submittedName>
</protein>
<dbReference type="Gramene" id="PUZ72637">
    <property type="protein sequence ID" value="PUZ72637"/>
    <property type="gene ID" value="GQ55_2G410900"/>
</dbReference>
<proteinExistence type="predicted"/>
<dbReference type="EMBL" id="CM009750">
    <property type="protein sequence ID" value="PUZ72637.1"/>
    <property type="molecule type" value="Genomic_DNA"/>
</dbReference>
<reference evidence="1 2" key="1">
    <citation type="submission" date="2018-04" db="EMBL/GenBank/DDBJ databases">
        <title>WGS assembly of Panicum hallii var. hallii HAL2.</title>
        <authorList>
            <person name="Lovell J."/>
            <person name="Jenkins J."/>
            <person name="Lowry D."/>
            <person name="Mamidi S."/>
            <person name="Sreedasyam A."/>
            <person name="Weng X."/>
            <person name="Barry K."/>
            <person name="Bonette J."/>
            <person name="Campitelli B."/>
            <person name="Daum C."/>
            <person name="Gordon S."/>
            <person name="Gould B."/>
            <person name="Lipzen A."/>
            <person name="MacQueen A."/>
            <person name="Palacio-Mejia J."/>
            <person name="Plott C."/>
            <person name="Shakirov E."/>
            <person name="Shu S."/>
            <person name="Yoshinaga Y."/>
            <person name="Zane M."/>
            <person name="Rokhsar D."/>
            <person name="Grimwood J."/>
            <person name="Schmutz J."/>
            <person name="Juenger T."/>
        </authorList>
    </citation>
    <scope>NUCLEOTIDE SEQUENCE [LARGE SCALE GENOMIC DNA]</scope>
    <source>
        <strain evidence="2">cv. HAL2</strain>
    </source>
</reference>
<keyword evidence="2" id="KW-1185">Reference proteome</keyword>
<gene>
    <name evidence="1" type="ORF">GQ55_2G410900</name>
</gene>
<evidence type="ECO:0000313" key="1">
    <source>
        <dbReference type="EMBL" id="PUZ72637.1"/>
    </source>
</evidence>
<dbReference type="AlphaFoldDB" id="A0A2T7EXR6"/>
<accession>A0A2T7EXR6</accession>
<name>A0A2T7EXR6_9POAL</name>
<evidence type="ECO:0000313" key="2">
    <source>
        <dbReference type="Proteomes" id="UP000244336"/>
    </source>
</evidence>
<dbReference type="Proteomes" id="UP000244336">
    <property type="component" value="Chromosome 2"/>
</dbReference>
<sequence>MNYMIKVKMHIRIYMHAAMLMRRSSAHAINIDFYPLYIICCRCIYQTKITGSYIL</sequence>
<organism evidence="1 2">
    <name type="scientific">Panicum hallii var. hallii</name>
    <dbReference type="NCBI Taxonomy" id="1504633"/>
    <lineage>
        <taxon>Eukaryota</taxon>
        <taxon>Viridiplantae</taxon>
        <taxon>Streptophyta</taxon>
        <taxon>Embryophyta</taxon>
        <taxon>Tracheophyta</taxon>
        <taxon>Spermatophyta</taxon>
        <taxon>Magnoliopsida</taxon>
        <taxon>Liliopsida</taxon>
        <taxon>Poales</taxon>
        <taxon>Poaceae</taxon>
        <taxon>PACMAD clade</taxon>
        <taxon>Panicoideae</taxon>
        <taxon>Panicodae</taxon>
        <taxon>Paniceae</taxon>
        <taxon>Panicinae</taxon>
        <taxon>Panicum</taxon>
        <taxon>Panicum sect. Panicum</taxon>
    </lineage>
</organism>